<dbReference type="InterPro" id="IPR015424">
    <property type="entry name" value="PyrdxlP-dep_Trfase"/>
</dbReference>
<protein>
    <recommendedName>
        <fullName evidence="1">Aminotransferase class I/classII large domain-containing protein</fullName>
    </recommendedName>
</protein>
<dbReference type="PANTHER" id="PTHR42858">
    <property type="entry name" value="AMINOTRANSFERASE"/>
    <property type="match status" value="1"/>
</dbReference>
<dbReference type="InterPro" id="IPR015421">
    <property type="entry name" value="PyrdxlP-dep_Trfase_major"/>
</dbReference>
<dbReference type="EnsemblMetazoa" id="LLOJ008926-RA">
    <property type="protein sequence ID" value="LLOJ008926-PA"/>
    <property type="gene ID" value="LLOJ008926"/>
</dbReference>
<name>A0A1B0CVE1_LUTLO</name>
<dbReference type="CDD" id="cd00609">
    <property type="entry name" value="AAT_like"/>
    <property type="match status" value="1"/>
</dbReference>
<dbReference type="PANTHER" id="PTHR42858:SF1">
    <property type="entry name" value="LD15494P"/>
    <property type="match status" value="1"/>
</dbReference>
<evidence type="ECO:0000259" key="1">
    <source>
        <dbReference type="Pfam" id="PF00155"/>
    </source>
</evidence>
<dbReference type="GO" id="GO:0047536">
    <property type="term" value="F:2-aminoadipate transaminase activity"/>
    <property type="evidence" value="ECO:0007669"/>
    <property type="project" value="TreeGrafter"/>
</dbReference>
<evidence type="ECO:0000313" key="2">
    <source>
        <dbReference type="EnsemblMetazoa" id="LLOJ008926-PA"/>
    </source>
</evidence>
<keyword evidence="3" id="KW-1185">Reference proteome</keyword>
<dbReference type="Gene3D" id="3.90.1150.10">
    <property type="entry name" value="Aspartate Aminotransferase, domain 1"/>
    <property type="match status" value="1"/>
</dbReference>
<dbReference type="SUPFAM" id="SSF53383">
    <property type="entry name" value="PLP-dependent transferases"/>
    <property type="match status" value="1"/>
</dbReference>
<sequence>MEMAKFLSQAYGGAVLQDNLILTCGAHHGFHLVLSTLLDLNGVVFIDEITYTNSLGICRQFSTMQIVPVAFDLSTGVDFDDLQCKVKSRKFTPCEGKPFWGVYFTMSVFHNPTGVTYSPDLCMKLIELARQEDMLIVSDDASNLLSYNFPEKPPKRLFAYDNYENDNYLGHVVSTSSFSKLLGQGIRLGWMECPPRIMEIFNNSAILYGTGSFNHFTSHLITTFLREGLCQKQYESILVKYRERLNLVEDYLKNHLPKEIKVKHPRGGLFLWIEFPLGFPAEAFEKYLIEKHQMFVLNGSYFSVNGDKFQNCIRFVCTYYDLPTLKVASEIFCESYKQFSH</sequence>
<dbReference type="VEuPathDB" id="VectorBase:LLOJ008926"/>
<accession>A0A1B0CVE1</accession>
<dbReference type="Proteomes" id="UP000092461">
    <property type="component" value="Unassembled WGS sequence"/>
</dbReference>
<organism evidence="2 3">
    <name type="scientific">Lutzomyia longipalpis</name>
    <name type="common">Sand fly</name>
    <dbReference type="NCBI Taxonomy" id="7200"/>
    <lineage>
        <taxon>Eukaryota</taxon>
        <taxon>Metazoa</taxon>
        <taxon>Ecdysozoa</taxon>
        <taxon>Arthropoda</taxon>
        <taxon>Hexapoda</taxon>
        <taxon>Insecta</taxon>
        <taxon>Pterygota</taxon>
        <taxon>Neoptera</taxon>
        <taxon>Endopterygota</taxon>
        <taxon>Diptera</taxon>
        <taxon>Nematocera</taxon>
        <taxon>Psychodoidea</taxon>
        <taxon>Psychodidae</taxon>
        <taxon>Lutzomyia</taxon>
        <taxon>Lutzomyia</taxon>
    </lineage>
</organism>
<proteinExistence type="predicted"/>
<feature type="domain" description="Aminotransferase class I/classII large" evidence="1">
    <location>
        <begin position="3"/>
        <end position="317"/>
    </location>
</feature>
<dbReference type="Gene3D" id="3.40.640.10">
    <property type="entry name" value="Type I PLP-dependent aspartate aminotransferase-like (Major domain)"/>
    <property type="match status" value="1"/>
</dbReference>
<dbReference type="VEuPathDB" id="VectorBase:LLONM1_003433"/>
<dbReference type="InterPro" id="IPR004839">
    <property type="entry name" value="Aminotransferase_I/II_large"/>
</dbReference>
<dbReference type="InterPro" id="IPR015422">
    <property type="entry name" value="PyrdxlP-dep_Trfase_small"/>
</dbReference>
<reference evidence="2" key="1">
    <citation type="submission" date="2020-05" db="UniProtKB">
        <authorList>
            <consortium name="EnsemblMetazoa"/>
        </authorList>
    </citation>
    <scope>IDENTIFICATION</scope>
    <source>
        <strain evidence="2">Jacobina</strain>
    </source>
</reference>
<evidence type="ECO:0000313" key="3">
    <source>
        <dbReference type="Proteomes" id="UP000092461"/>
    </source>
</evidence>
<dbReference type="EMBL" id="AJWK01030437">
    <property type="status" value="NOT_ANNOTATED_CDS"/>
    <property type="molecule type" value="Genomic_DNA"/>
</dbReference>
<dbReference type="AlphaFoldDB" id="A0A1B0CVE1"/>
<dbReference type="GO" id="GO:0030170">
    <property type="term" value="F:pyridoxal phosphate binding"/>
    <property type="evidence" value="ECO:0007669"/>
    <property type="project" value="InterPro"/>
</dbReference>
<dbReference type="Pfam" id="PF00155">
    <property type="entry name" value="Aminotran_1_2"/>
    <property type="match status" value="1"/>
</dbReference>